<dbReference type="GO" id="GO:0016301">
    <property type="term" value="F:kinase activity"/>
    <property type="evidence" value="ECO:0007669"/>
    <property type="project" value="UniProtKB-KW"/>
</dbReference>
<dbReference type="Pfam" id="PF19802">
    <property type="entry name" value="DUF6285"/>
    <property type="match status" value="1"/>
</dbReference>
<keyword evidence="2" id="KW-0418">Kinase</keyword>
<keyword evidence="2" id="KW-0808">Transferase</keyword>
<sequence length="128" mass="13981">MQDQPHPSEVIGAVAEFLRNTVIPKADPLTAFQTRVAVNALEMMRRQLDLAPAAEAAELERLKVILGHDGTLAELNAELSSKIAEGALDLTAPGLRDHLWTTTLDKLAVDQPTYAAYRAALQEHEQKS</sequence>
<evidence type="ECO:0000259" key="1">
    <source>
        <dbReference type="Pfam" id="PF19802"/>
    </source>
</evidence>
<dbReference type="AlphaFoldDB" id="A0A975FYL9"/>
<gene>
    <name evidence="2" type="ORF">KCG34_21390</name>
</gene>
<dbReference type="KEGG" id="caul:KCG34_21390"/>
<dbReference type="Proteomes" id="UP000676409">
    <property type="component" value="Chromosome"/>
</dbReference>
<feature type="domain" description="DUF6285" evidence="1">
    <location>
        <begin position="24"/>
        <end position="114"/>
    </location>
</feature>
<organism evidence="2 3">
    <name type="scientific">Phenylobacterium montanum</name>
    <dbReference type="NCBI Taxonomy" id="2823693"/>
    <lineage>
        <taxon>Bacteria</taxon>
        <taxon>Pseudomonadati</taxon>
        <taxon>Pseudomonadota</taxon>
        <taxon>Alphaproteobacteria</taxon>
        <taxon>Caulobacterales</taxon>
        <taxon>Caulobacteraceae</taxon>
        <taxon>Phenylobacterium</taxon>
    </lineage>
</organism>
<reference evidence="2" key="1">
    <citation type="submission" date="2021-04" db="EMBL/GenBank/DDBJ databases">
        <title>The complete genome sequence of Caulobacter sp. S6.</title>
        <authorList>
            <person name="Tang Y."/>
            <person name="Ouyang W."/>
            <person name="Liu Q."/>
            <person name="Huang B."/>
            <person name="Guo Z."/>
            <person name="Lei P."/>
        </authorList>
    </citation>
    <scope>NUCLEOTIDE SEQUENCE</scope>
    <source>
        <strain evidence="2">S6</strain>
    </source>
</reference>
<dbReference type="RefSeq" id="WP_211937628.1">
    <property type="nucleotide sequence ID" value="NZ_CP073078.1"/>
</dbReference>
<dbReference type="EMBL" id="CP073078">
    <property type="protein sequence ID" value="QUD87576.1"/>
    <property type="molecule type" value="Genomic_DNA"/>
</dbReference>
<evidence type="ECO:0000313" key="3">
    <source>
        <dbReference type="Proteomes" id="UP000676409"/>
    </source>
</evidence>
<protein>
    <submittedName>
        <fullName evidence="2">Protein kinase</fullName>
    </submittedName>
</protein>
<proteinExistence type="predicted"/>
<keyword evidence="3" id="KW-1185">Reference proteome</keyword>
<accession>A0A975FYL9</accession>
<dbReference type="InterPro" id="IPR046252">
    <property type="entry name" value="DUF6285"/>
</dbReference>
<evidence type="ECO:0000313" key="2">
    <source>
        <dbReference type="EMBL" id="QUD87576.1"/>
    </source>
</evidence>
<name>A0A975FYL9_9CAUL</name>